<dbReference type="Gene3D" id="3.20.130.10">
    <property type="entry name" value="Fe-S hydro-lyase, tartrate dehydratase beta-type, catalytic domain"/>
    <property type="match status" value="1"/>
</dbReference>
<dbReference type="NCBIfam" id="NF005310">
    <property type="entry name" value="PRK06842.1"/>
    <property type="match status" value="1"/>
</dbReference>
<dbReference type="SUPFAM" id="SSF117457">
    <property type="entry name" value="FumA C-terminal domain-like"/>
    <property type="match status" value="1"/>
</dbReference>
<dbReference type="Proteomes" id="UP000663499">
    <property type="component" value="Chromosome"/>
</dbReference>
<dbReference type="GO" id="GO:0016836">
    <property type="term" value="F:hydro-lyase activity"/>
    <property type="evidence" value="ECO:0007669"/>
    <property type="project" value="InterPro"/>
</dbReference>
<reference evidence="4" key="1">
    <citation type="submission" date="2021-03" db="EMBL/GenBank/DDBJ databases">
        <title>Alkalibacter marinus sp. nov., isolated from tidal flat sediment.</title>
        <authorList>
            <person name="Namirimu T."/>
            <person name="Yang J.-A."/>
            <person name="Yang S.-H."/>
            <person name="Kim Y.-J."/>
            <person name="Kwon K.K."/>
        </authorList>
    </citation>
    <scope>NUCLEOTIDE SEQUENCE</scope>
    <source>
        <strain evidence="4">ES005</strain>
    </source>
</reference>
<dbReference type="AlphaFoldDB" id="A0A975AGJ1"/>
<protein>
    <submittedName>
        <fullName evidence="4">Fe-S-containing hydro-lyase</fullName>
    </submittedName>
</protein>
<feature type="domain" description="Fe-S hydro-lyase tartrate dehydratase beta-type catalytic" evidence="3">
    <location>
        <begin position="11"/>
        <end position="175"/>
    </location>
</feature>
<evidence type="ECO:0000313" key="4">
    <source>
        <dbReference type="EMBL" id="QSX07594.1"/>
    </source>
</evidence>
<dbReference type="PANTHER" id="PTHR43351:SF2">
    <property type="entry name" value="L(+)-TARTRATE DEHYDRATASE SUBUNIT BETA-RELATED"/>
    <property type="match status" value="1"/>
</dbReference>
<dbReference type="PANTHER" id="PTHR43351">
    <property type="entry name" value="L(+)-TARTRATE DEHYDRATASE SUBUNIT BETA"/>
    <property type="match status" value="1"/>
</dbReference>
<gene>
    <name evidence="4" type="ORF">J0B03_07055</name>
</gene>
<comment type="similarity">
    <text evidence="1">Belongs to the class-I fumarase family.</text>
</comment>
<name>A0A975AGJ1_9FIRM</name>
<evidence type="ECO:0000313" key="5">
    <source>
        <dbReference type="Proteomes" id="UP000663499"/>
    </source>
</evidence>
<organism evidence="4 5">
    <name type="scientific">Alkalibacter rhizosphaerae</name>
    <dbReference type="NCBI Taxonomy" id="2815577"/>
    <lineage>
        <taxon>Bacteria</taxon>
        <taxon>Bacillati</taxon>
        <taxon>Bacillota</taxon>
        <taxon>Clostridia</taxon>
        <taxon>Eubacteriales</taxon>
        <taxon>Eubacteriaceae</taxon>
        <taxon>Alkalibacter</taxon>
    </lineage>
</organism>
<dbReference type="InterPro" id="IPR004647">
    <property type="entry name" value="Fe-S_hydro-lyase_TtdB-typ_cat"/>
</dbReference>
<dbReference type="KEGG" id="alka:J0B03_07055"/>
<evidence type="ECO:0000256" key="2">
    <source>
        <dbReference type="ARBA" id="ARBA00023239"/>
    </source>
</evidence>
<dbReference type="RefSeq" id="WP_207298936.1">
    <property type="nucleotide sequence ID" value="NZ_CP071444.1"/>
</dbReference>
<dbReference type="NCBIfam" id="TIGR00723">
    <property type="entry name" value="ttdB_fumA_fumB"/>
    <property type="match status" value="1"/>
</dbReference>
<proteinExistence type="inferred from homology"/>
<dbReference type="InterPro" id="IPR036660">
    <property type="entry name" value="Fe-S_hydroAse_TtdB_cat_sf"/>
</dbReference>
<sequence length="190" mass="20241">MDKVITLPLDENTVDALKAGDRVRLSGVIYTARDAAHQRMLEELEEGKELPIPIKGATIYYAGPCPAKPGEVIGSVGPTTSGRMDAYAPTLMDLGLTAMIGKGDRSGEVTAAMIRNKAVYFGAVGGAGVLLKKAVIASEVVAYPDLGAEAIRKLVVEDFPAIVVIDATGNNLYETEVKKYEKSLEDGQWE</sequence>
<dbReference type="Pfam" id="PF05683">
    <property type="entry name" value="Fumerase_C"/>
    <property type="match status" value="1"/>
</dbReference>
<keyword evidence="5" id="KW-1185">Reference proteome</keyword>
<evidence type="ECO:0000256" key="1">
    <source>
        <dbReference type="ARBA" id="ARBA00008876"/>
    </source>
</evidence>
<accession>A0A975AGJ1</accession>
<evidence type="ECO:0000259" key="3">
    <source>
        <dbReference type="Pfam" id="PF05683"/>
    </source>
</evidence>
<keyword evidence="2" id="KW-0456">Lyase</keyword>
<dbReference type="EMBL" id="CP071444">
    <property type="protein sequence ID" value="QSX07594.1"/>
    <property type="molecule type" value="Genomic_DNA"/>
</dbReference>